<name>A0AAV1V348_9STRA</name>
<evidence type="ECO:0000313" key="1">
    <source>
        <dbReference type="EMBL" id="CAK7940215.1"/>
    </source>
</evidence>
<accession>A0AAV1V348</accession>
<evidence type="ECO:0000313" key="2">
    <source>
        <dbReference type="Proteomes" id="UP001162060"/>
    </source>
</evidence>
<reference evidence="1" key="1">
    <citation type="submission" date="2024-01" db="EMBL/GenBank/DDBJ databases">
        <authorList>
            <person name="Webb A."/>
        </authorList>
    </citation>
    <scope>NUCLEOTIDE SEQUENCE</scope>
    <source>
        <strain evidence="1">Pm1</strain>
    </source>
</reference>
<comment type="caution">
    <text evidence="1">The sequence shown here is derived from an EMBL/GenBank/DDBJ whole genome shotgun (WGS) entry which is preliminary data.</text>
</comment>
<evidence type="ECO:0008006" key="3">
    <source>
        <dbReference type="Google" id="ProtNLM"/>
    </source>
</evidence>
<dbReference type="AlphaFoldDB" id="A0AAV1V348"/>
<dbReference type="Proteomes" id="UP001162060">
    <property type="component" value="Unassembled WGS sequence"/>
</dbReference>
<gene>
    <name evidence="1" type="ORF">PM001_LOCUS25365</name>
</gene>
<dbReference type="EMBL" id="CAKLBY020000256">
    <property type="protein sequence ID" value="CAK7940215.1"/>
    <property type="molecule type" value="Genomic_DNA"/>
</dbReference>
<organism evidence="1 2">
    <name type="scientific">Peronospora matthiolae</name>
    <dbReference type="NCBI Taxonomy" id="2874970"/>
    <lineage>
        <taxon>Eukaryota</taxon>
        <taxon>Sar</taxon>
        <taxon>Stramenopiles</taxon>
        <taxon>Oomycota</taxon>
        <taxon>Peronosporomycetes</taxon>
        <taxon>Peronosporales</taxon>
        <taxon>Peronosporaceae</taxon>
        <taxon>Peronospora</taxon>
    </lineage>
</organism>
<proteinExistence type="predicted"/>
<protein>
    <recommendedName>
        <fullName evidence="3">Polyketide synthase</fullName>
    </recommendedName>
</protein>
<sequence>MHSCGCLTAFRSKMEVSEVKKPVASLKISAMAAVLTTMLTTKGMLIVRAVSRDIGYQGLQNVNELTGSGRCHLPHASDADTSALFSVRTGCVAGLFQGLFTVSVHAGSCDVTDRDSSKASPQSLCIENETLS</sequence>